<keyword evidence="8" id="KW-1185">Reference proteome</keyword>
<dbReference type="SUPFAM" id="SSF53822">
    <property type="entry name" value="Periplasmic binding protein-like I"/>
    <property type="match status" value="1"/>
</dbReference>
<evidence type="ECO:0000256" key="4">
    <source>
        <dbReference type="ARBA" id="ARBA00022970"/>
    </source>
</evidence>
<accession>A0A931AUW4</accession>
<dbReference type="AlphaFoldDB" id="A0A931AUW4"/>
<comment type="caution">
    <text evidence="7">The sequence shown here is derived from an EMBL/GenBank/DDBJ whole genome shotgun (WGS) entry which is preliminary data.</text>
</comment>
<keyword evidence="5" id="KW-0812">Transmembrane</keyword>
<keyword evidence="3" id="KW-0732">Signal</keyword>
<evidence type="ECO:0000256" key="1">
    <source>
        <dbReference type="ARBA" id="ARBA00010062"/>
    </source>
</evidence>
<dbReference type="PANTHER" id="PTHR30483:SF6">
    <property type="entry name" value="PERIPLASMIC BINDING PROTEIN OF ABC TRANSPORTER FOR NATURAL AMINO ACIDS"/>
    <property type="match status" value="1"/>
</dbReference>
<proteinExistence type="inferred from homology"/>
<evidence type="ECO:0000256" key="5">
    <source>
        <dbReference type="SAM" id="Phobius"/>
    </source>
</evidence>
<name>A0A931AUW4_9FIRM</name>
<evidence type="ECO:0000259" key="6">
    <source>
        <dbReference type="Pfam" id="PF13458"/>
    </source>
</evidence>
<dbReference type="EMBL" id="JADPIE010000004">
    <property type="protein sequence ID" value="MBF8437220.1"/>
    <property type="molecule type" value="Genomic_DNA"/>
</dbReference>
<sequence length="378" mass="42748">MKLQKFIIIFIIIAAIVIATSFVFNQNEVVKVGVLVNLSGSHSDVGIDIRDGVRLAVDEINSLGSLEGYQFELMIRDHEMDIKKAHAAIDEFNKAGVEVIIGPTLSGMISSVINKINDLDMLILSPTSGSKALISANNNLFRMVPSSEEEQRLVVNHILGEYPDAKVALIYDRSNYAFTADWRQQLSSRLLRGGGRLVESRAYDFTRLDNHRVPVHNLSNDFDALVIAANPIDTAMLVQNYYNISGEDMKQVYATRWSFDRSVIDYGGMAVEGLIIPHPWEYNSESYGDSEFNLSFNEYYNRMPGFGAYYGYETVLILKELLADGVDYKARDIREELESGRAFKGIDGRIRFNQFGDAIRAIHLYQIENQDFRRIDAR</sequence>
<keyword evidence="5" id="KW-0472">Membrane</keyword>
<reference evidence="7" key="1">
    <citation type="submission" date="2020-11" db="EMBL/GenBank/DDBJ databases">
        <title>Halonatronomonas betainensis gen. nov., sp. nov. a novel haloalkaliphilic representative of the family Halanaerobiacae capable of betaine degradation.</title>
        <authorList>
            <person name="Boltyanskaya Y."/>
            <person name="Kevbrin V."/>
            <person name="Detkova E."/>
            <person name="Grouzdev D.S."/>
            <person name="Koziaeva V."/>
            <person name="Zhilina T."/>
        </authorList>
    </citation>
    <scope>NUCLEOTIDE SEQUENCE</scope>
    <source>
        <strain evidence="7">Z-7014</strain>
    </source>
</reference>
<dbReference type="RefSeq" id="WP_270454181.1">
    <property type="nucleotide sequence ID" value="NZ_JADPIE010000004.1"/>
</dbReference>
<evidence type="ECO:0000256" key="2">
    <source>
        <dbReference type="ARBA" id="ARBA00022448"/>
    </source>
</evidence>
<evidence type="ECO:0000256" key="3">
    <source>
        <dbReference type="ARBA" id="ARBA00022729"/>
    </source>
</evidence>
<dbReference type="InterPro" id="IPR028081">
    <property type="entry name" value="Leu-bd"/>
</dbReference>
<protein>
    <submittedName>
        <fullName evidence="7">Penicillin-binding protein activator</fullName>
    </submittedName>
</protein>
<dbReference type="InterPro" id="IPR028082">
    <property type="entry name" value="Peripla_BP_I"/>
</dbReference>
<keyword evidence="2" id="KW-0813">Transport</keyword>
<feature type="transmembrane region" description="Helical" evidence="5">
    <location>
        <begin position="7"/>
        <end position="24"/>
    </location>
</feature>
<comment type="similarity">
    <text evidence="1">Belongs to the leucine-binding protein family.</text>
</comment>
<dbReference type="InterPro" id="IPR051010">
    <property type="entry name" value="BCAA_transport"/>
</dbReference>
<dbReference type="GO" id="GO:0006865">
    <property type="term" value="P:amino acid transport"/>
    <property type="evidence" value="ECO:0007669"/>
    <property type="project" value="UniProtKB-KW"/>
</dbReference>
<evidence type="ECO:0000313" key="8">
    <source>
        <dbReference type="Proteomes" id="UP000621436"/>
    </source>
</evidence>
<dbReference type="PANTHER" id="PTHR30483">
    <property type="entry name" value="LEUCINE-SPECIFIC-BINDING PROTEIN"/>
    <property type="match status" value="1"/>
</dbReference>
<gene>
    <name evidence="7" type="ORF">I0Q91_09035</name>
</gene>
<feature type="domain" description="Leucine-binding protein" evidence="6">
    <location>
        <begin position="30"/>
        <end position="368"/>
    </location>
</feature>
<dbReference type="PRINTS" id="PR00337">
    <property type="entry name" value="LEUILEVALBP"/>
</dbReference>
<dbReference type="InterPro" id="IPR000709">
    <property type="entry name" value="Leu_Ile_Val-bd"/>
</dbReference>
<dbReference type="Pfam" id="PF13458">
    <property type="entry name" value="Peripla_BP_6"/>
    <property type="match status" value="1"/>
</dbReference>
<dbReference type="Gene3D" id="3.40.50.2300">
    <property type="match status" value="2"/>
</dbReference>
<keyword evidence="5" id="KW-1133">Transmembrane helix</keyword>
<evidence type="ECO:0000313" key="7">
    <source>
        <dbReference type="EMBL" id="MBF8437220.1"/>
    </source>
</evidence>
<keyword evidence="4" id="KW-0029">Amino-acid transport</keyword>
<dbReference type="Proteomes" id="UP000621436">
    <property type="component" value="Unassembled WGS sequence"/>
</dbReference>
<organism evidence="7 8">
    <name type="scientific">Halonatronomonas betaini</name>
    <dbReference type="NCBI Taxonomy" id="2778430"/>
    <lineage>
        <taxon>Bacteria</taxon>
        <taxon>Bacillati</taxon>
        <taxon>Bacillota</taxon>
        <taxon>Clostridia</taxon>
        <taxon>Halanaerobiales</taxon>
        <taxon>Halarsenatibacteraceae</taxon>
        <taxon>Halonatronomonas</taxon>
    </lineage>
</organism>